<dbReference type="SUPFAM" id="SSF52980">
    <property type="entry name" value="Restriction endonuclease-like"/>
    <property type="match status" value="1"/>
</dbReference>
<dbReference type="InterPro" id="IPR012296">
    <property type="entry name" value="Nuclease_put_TT1808"/>
</dbReference>
<dbReference type="CDD" id="cd06260">
    <property type="entry name" value="DUF820-like"/>
    <property type="match status" value="1"/>
</dbReference>
<reference evidence="3 4" key="1">
    <citation type="submission" date="2020-05" db="EMBL/GenBank/DDBJ databases">
        <title>Complete genome sequence of of a novel Thermoleptolyngbya strain isolated from hot springs of Ganzi, Sichuan China.</title>
        <authorList>
            <person name="Tang J."/>
            <person name="Daroch M."/>
            <person name="Li L."/>
            <person name="Waleron K."/>
            <person name="Waleron M."/>
            <person name="Waleron M."/>
        </authorList>
    </citation>
    <scope>NUCLEOTIDE SEQUENCE [LARGE SCALE GENOMIC DNA]</scope>
    <source>
        <strain evidence="3 4">PKUAC-SCTA183</strain>
    </source>
</reference>
<name>A0A6M8B635_9CYAN</name>
<keyword evidence="3" id="KW-0255">Endonuclease</keyword>
<dbReference type="Gene3D" id="3.90.1570.10">
    <property type="entry name" value="tt1808, chain A"/>
    <property type="match status" value="1"/>
</dbReference>
<dbReference type="KEGG" id="theu:HPC62_09800"/>
<dbReference type="InterPro" id="IPR011335">
    <property type="entry name" value="Restrct_endonuc-II-like"/>
</dbReference>
<accession>A0A6M8B635</accession>
<dbReference type="Proteomes" id="UP000505210">
    <property type="component" value="Chromosome"/>
</dbReference>
<dbReference type="RefSeq" id="WP_172355228.1">
    <property type="nucleotide sequence ID" value="NZ_CP053661.1"/>
</dbReference>
<evidence type="ECO:0000259" key="2">
    <source>
        <dbReference type="Pfam" id="PF05685"/>
    </source>
</evidence>
<evidence type="ECO:0000256" key="1">
    <source>
        <dbReference type="SAM" id="MobiDB-lite"/>
    </source>
</evidence>
<dbReference type="InterPro" id="IPR008538">
    <property type="entry name" value="Uma2"/>
</dbReference>
<evidence type="ECO:0000313" key="3">
    <source>
        <dbReference type="EMBL" id="QKD82434.1"/>
    </source>
</evidence>
<dbReference type="AlphaFoldDB" id="A0A6M8B635"/>
<feature type="domain" description="Putative restriction endonuclease" evidence="2">
    <location>
        <begin position="38"/>
        <end position="208"/>
    </location>
</feature>
<feature type="compositionally biased region" description="Basic and acidic residues" evidence="1">
    <location>
        <begin position="1"/>
        <end position="10"/>
    </location>
</feature>
<proteinExistence type="predicted"/>
<organism evidence="3 4">
    <name type="scientific">Thermoleptolyngbya sichuanensis A183</name>
    <dbReference type="NCBI Taxonomy" id="2737172"/>
    <lineage>
        <taxon>Bacteria</taxon>
        <taxon>Bacillati</taxon>
        <taxon>Cyanobacteriota</taxon>
        <taxon>Cyanophyceae</taxon>
        <taxon>Oculatellales</taxon>
        <taxon>Oculatellaceae</taxon>
        <taxon>Thermoleptolyngbya</taxon>
        <taxon>Thermoleptolyngbya sichuanensis</taxon>
    </lineage>
</organism>
<gene>
    <name evidence="3" type="ORF">HPC62_09800</name>
</gene>
<sequence length="247" mass="27648">MTQTQRDSRSDPYGNRPTSPPVSRLPPLESGDHLSRAEFERRYEAMPHLKKAELIEGVVYVPAALRFRSHGKPHAQMMLWLSTYWLATPAVEVADAPTVRLDLDNEPQPDIVLLIDPAAGGQSRLSEDDYIEGAPELIVEIAASSASIDLHTKKQVYRRSGVQEYIVWRSLENGLDWFYLNEGEYLVLPPDADGFLRSRIFPGLWLDVVALCGGDMMQVMQGLQTGIQSSAHAEFVQQLAARRSGQF</sequence>
<dbReference type="GO" id="GO:0004519">
    <property type="term" value="F:endonuclease activity"/>
    <property type="evidence" value="ECO:0007669"/>
    <property type="project" value="UniProtKB-KW"/>
</dbReference>
<dbReference type="PANTHER" id="PTHR35400:SF3">
    <property type="entry name" value="SLL1072 PROTEIN"/>
    <property type="match status" value="1"/>
</dbReference>
<keyword evidence="3" id="KW-0378">Hydrolase</keyword>
<keyword evidence="3" id="KW-0540">Nuclease</keyword>
<dbReference type="Pfam" id="PF05685">
    <property type="entry name" value="Uma2"/>
    <property type="match status" value="1"/>
</dbReference>
<feature type="region of interest" description="Disordered" evidence="1">
    <location>
        <begin position="1"/>
        <end position="31"/>
    </location>
</feature>
<dbReference type="EMBL" id="CP053661">
    <property type="protein sequence ID" value="QKD82434.1"/>
    <property type="molecule type" value="Genomic_DNA"/>
</dbReference>
<evidence type="ECO:0000313" key="4">
    <source>
        <dbReference type="Proteomes" id="UP000505210"/>
    </source>
</evidence>
<protein>
    <submittedName>
        <fullName evidence="3">Uma2 family endonuclease</fullName>
    </submittedName>
</protein>
<dbReference type="PANTHER" id="PTHR35400">
    <property type="entry name" value="SLR1083 PROTEIN"/>
    <property type="match status" value="1"/>
</dbReference>
<keyword evidence="4" id="KW-1185">Reference proteome</keyword>